<reference evidence="10 11" key="1">
    <citation type="journal article" date="2015" name="Nature">
        <title>rRNA introns, odd ribosomes, and small enigmatic genomes across a large radiation of phyla.</title>
        <authorList>
            <person name="Brown C.T."/>
            <person name="Hug L.A."/>
            <person name="Thomas B.C."/>
            <person name="Sharon I."/>
            <person name="Castelle C.J."/>
            <person name="Singh A."/>
            <person name="Wilkins M.J."/>
            <person name="Williams K.H."/>
            <person name="Banfield J.F."/>
        </authorList>
    </citation>
    <scope>NUCLEOTIDE SEQUENCE [LARGE SCALE GENOMIC DNA]</scope>
</reference>
<evidence type="ECO:0000256" key="7">
    <source>
        <dbReference type="ARBA" id="ARBA00048117"/>
    </source>
</evidence>
<dbReference type="GO" id="GO:0005506">
    <property type="term" value="F:iron ion binding"/>
    <property type="evidence" value="ECO:0007669"/>
    <property type="project" value="UniProtKB-UniRule"/>
</dbReference>
<evidence type="ECO:0000256" key="3">
    <source>
        <dbReference type="ARBA" id="ARBA00022694"/>
    </source>
</evidence>
<comment type="function">
    <text evidence="8">Required for the formation of a threonylcarbamoyl group on adenosine at position 37 (t(6)A37) in tRNAs that read codons beginning with adenine. Is involved in the transfer of the threonylcarbamoyl moiety of threonylcarbamoyl-AMP (TC-AMP) to the N6 group of A37, together with TsaE and TsaB. TsaD likely plays a direct catalytic role in this reaction.</text>
</comment>
<feature type="binding site" evidence="8">
    <location>
        <position position="278"/>
    </location>
    <ligand>
        <name>substrate</name>
    </ligand>
</feature>
<comment type="cofactor">
    <cofactor evidence="8">
        <name>Fe(2+)</name>
        <dbReference type="ChEBI" id="CHEBI:29033"/>
    </cofactor>
    <text evidence="8">Binds 1 Fe(2+) ion per subunit.</text>
</comment>
<feature type="domain" description="Gcp-like" evidence="9">
    <location>
        <begin position="24"/>
        <end position="314"/>
    </location>
</feature>
<dbReference type="PANTHER" id="PTHR11735:SF6">
    <property type="entry name" value="TRNA N6-ADENOSINE THREONYLCARBAMOYLTRANSFERASE, MITOCHONDRIAL"/>
    <property type="match status" value="1"/>
</dbReference>
<keyword evidence="1 8" id="KW-0963">Cytoplasm</keyword>
<dbReference type="InterPro" id="IPR017861">
    <property type="entry name" value="KAE1/TsaD"/>
</dbReference>
<accession>A0A0G0Z8M5</accession>
<comment type="caution">
    <text evidence="10">The sequence shown here is derived from an EMBL/GenBank/DDBJ whole genome shotgun (WGS) entry which is preliminary data.</text>
</comment>
<dbReference type="EC" id="2.3.1.234" evidence="8"/>
<dbReference type="InterPro" id="IPR022450">
    <property type="entry name" value="TsaD"/>
</dbReference>
<keyword evidence="4 8" id="KW-0479">Metal-binding</keyword>
<dbReference type="Pfam" id="PF00814">
    <property type="entry name" value="TsaD"/>
    <property type="match status" value="1"/>
</dbReference>
<evidence type="ECO:0000256" key="1">
    <source>
        <dbReference type="ARBA" id="ARBA00022490"/>
    </source>
</evidence>
<name>A0A0G0Z8M5_UNCC2</name>
<keyword evidence="5 8" id="KW-0408">Iron</keyword>
<dbReference type="SUPFAM" id="SSF53067">
    <property type="entry name" value="Actin-like ATPase domain"/>
    <property type="match status" value="1"/>
</dbReference>
<dbReference type="FunFam" id="3.30.420.40:FF:000040">
    <property type="entry name" value="tRNA N6-adenosine threonylcarbamoyltransferase"/>
    <property type="match status" value="1"/>
</dbReference>
<dbReference type="CDD" id="cd24133">
    <property type="entry name" value="ASKHA_NBD_TsaD_bac"/>
    <property type="match status" value="1"/>
</dbReference>
<dbReference type="PRINTS" id="PR00789">
    <property type="entry name" value="OSIALOPTASE"/>
</dbReference>
<keyword evidence="2 8" id="KW-0808">Transferase</keyword>
<dbReference type="InterPro" id="IPR000905">
    <property type="entry name" value="Gcp-like_dom"/>
</dbReference>
<proteinExistence type="inferred from homology"/>
<dbReference type="Gene3D" id="3.30.420.40">
    <property type="match status" value="2"/>
</dbReference>
<evidence type="ECO:0000313" key="11">
    <source>
        <dbReference type="Proteomes" id="UP000033869"/>
    </source>
</evidence>
<feature type="binding site" evidence="8">
    <location>
        <position position="111"/>
    </location>
    <ligand>
        <name>Fe cation</name>
        <dbReference type="ChEBI" id="CHEBI:24875"/>
    </ligand>
</feature>
<feature type="binding site" evidence="8">
    <location>
        <position position="308"/>
    </location>
    <ligand>
        <name>Fe cation</name>
        <dbReference type="ChEBI" id="CHEBI:24875"/>
    </ligand>
</feature>
<dbReference type="AlphaFoldDB" id="A0A0G0Z8M5"/>
<dbReference type="GO" id="GO:0002949">
    <property type="term" value="P:tRNA threonylcarbamoyladenosine modification"/>
    <property type="evidence" value="ECO:0007669"/>
    <property type="project" value="UniProtKB-UniRule"/>
</dbReference>
<comment type="caution">
    <text evidence="8">Lacks conserved residue(s) required for the propagation of feature annotation.</text>
</comment>
<feature type="binding site" evidence="8">
    <location>
        <begin position="134"/>
        <end position="138"/>
    </location>
    <ligand>
        <name>substrate</name>
    </ligand>
</feature>
<comment type="subcellular location">
    <subcellularLocation>
        <location evidence="8">Cytoplasm</location>
    </subcellularLocation>
</comment>
<dbReference type="InterPro" id="IPR043129">
    <property type="entry name" value="ATPase_NBD"/>
</dbReference>
<dbReference type="NCBIfam" id="TIGR00329">
    <property type="entry name" value="gcp_kae1"/>
    <property type="match status" value="1"/>
</dbReference>
<dbReference type="Proteomes" id="UP000033869">
    <property type="component" value="Unassembled WGS sequence"/>
</dbReference>
<organism evidence="10 11">
    <name type="scientific">candidate division CPR2 bacterium GW2011_GWC1_41_48</name>
    <dbReference type="NCBI Taxonomy" id="1618344"/>
    <lineage>
        <taxon>Bacteria</taxon>
        <taxon>Bacteria division CPR2</taxon>
    </lineage>
</organism>
<dbReference type="GO" id="GO:0005737">
    <property type="term" value="C:cytoplasm"/>
    <property type="evidence" value="ECO:0007669"/>
    <property type="project" value="UniProtKB-SubCell"/>
</dbReference>
<evidence type="ECO:0000256" key="4">
    <source>
        <dbReference type="ARBA" id="ARBA00022723"/>
    </source>
</evidence>
<evidence type="ECO:0000256" key="2">
    <source>
        <dbReference type="ARBA" id="ARBA00022679"/>
    </source>
</evidence>
<dbReference type="NCBIfam" id="TIGR03723">
    <property type="entry name" value="T6A_TsaD_YgjD"/>
    <property type="match status" value="1"/>
</dbReference>
<dbReference type="HAMAP" id="MF_01445">
    <property type="entry name" value="TsaD"/>
    <property type="match status" value="1"/>
</dbReference>
<comment type="similarity">
    <text evidence="8">Belongs to the KAE1 / TsaD family.</text>
</comment>
<dbReference type="PANTHER" id="PTHR11735">
    <property type="entry name" value="TRNA N6-ADENOSINE THREONYLCARBAMOYLTRANSFERASE"/>
    <property type="match status" value="1"/>
</dbReference>
<feature type="binding site" evidence="8">
    <location>
        <position position="115"/>
    </location>
    <ligand>
        <name>Fe cation</name>
        <dbReference type="ChEBI" id="CHEBI:24875"/>
    </ligand>
</feature>
<keyword evidence="6 8" id="KW-0012">Acyltransferase</keyword>
<evidence type="ECO:0000256" key="8">
    <source>
        <dbReference type="HAMAP-Rule" id="MF_01445"/>
    </source>
</evidence>
<evidence type="ECO:0000313" key="10">
    <source>
        <dbReference type="EMBL" id="KKS09398.1"/>
    </source>
</evidence>
<dbReference type="EMBL" id="LCBL01000002">
    <property type="protein sequence ID" value="KKS09398.1"/>
    <property type="molecule type" value="Genomic_DNA"/>
</dbReference>
<comment type="catalytic activity">
    <reaction evidence="7 8">
        <text>L-threonylcarbamoyladenylate + adenosine(37) in tRNA = N(6)-L-threonylcarbamoyladenosine(37) in tRNA + AMP + H(+)</text>
        <dbReference type="Rhea" id="RHEA:37059"/>
        <dbReference type="Rhea" id="RHEA-COMP:10162"/>
        <dbReference type="Rhea" id="RHEA-COMP:10163"/>
        <dbReference type="ChEBI" id="CHEBI:15378"/>
        <dbReference type="ChEBI" id="CHEBI:73682"/>
        <dbReference type="ChEBI" id="CHEBI:74411"/>
        <dbReference type="ChEBI" id="CHEBI:74418"/>
        <dbReference type="ChEBI" id="CHEBI:456215"/>
        <dbReference type="EC" id="2.3.1.234"/>
    </reaction>
</comment>
<protein>
    <recommendedName>
        <fullName evidence="8">tRNA N6-adenosine threonylcarbamoyltransferase</fullName>
        <ecNumber evidence="8">2.3.1.234</ecNumber>
    </recommendedName>
    <alternativeName>
        <fullName evidence="8">N6-L-threonylcarbamoyladenine synthase</fullName>
        <shortName evidence="8">t(6)A synthase</shortName>
    </alternativeName>
    <alternativeName>
        <fullName evidence="8">t(6)A37 threonylcarbamoyladenosine biosynthesis protein TsaD</fullName>
    </alternativeName>
    <alternativeName>
        <fullName evidence="8">tRNA threonylcarbamoyladenosine biosynthesis protein TsaD</fullName>
    </alternativeName>
</protein>
<feature type="binding site" evidence="8">
    <location>
        <position position="167"/>
    </location>
    <ligand>
        <name>substrate</name>
    </ligand>
</feature>
<feature type="binding site" evidence="8">
    <location>
        <position position="180"/>
    </location>
    <ligand>
        <name>substrate</name>
    </ligand>
</feature>
<gene>
    <name evidence="8" type="primary">tsaD</name>
    <name evidence="10" type="ORF">UU65_C0002G0176</name>
</gene>
<evidence type="ECO:0000259" key="9">
    <source>
        <dbReference type="Pfam" id="PF00814"/>
    </source>
</evidence>
<dbReference type="GO" id="GO:0061711">
    <property type="term" value="F:tRNA N(6)-L-threonylcarbamoyladenine synthase activity"/>
    <property type="evidence" value="ECO:0007669"/>
    <property type="project" value="UniProtKB-EC"/>
</dbReference>
<sequence length="341" mass="36733">MKILSIETSCDETAAAIVEDGRVVLASVVASQIDIHAQFGGVVPEVAARSHIEAMIPVLKECLDAAKLSFKEIDALAVTEGPGLIGSLVIGVETAKILAWSLNKPLIPVNHLIGHIYANWIDREEVEFPTLCLVVSGGHTILIRINSHEEMASIGQTRDDAAGEAFDKVAKLLGLGYPGGPMISKVATEGDSTKFALPRAMTSAIDKKQGNYNFSFSGLKTAVLRVTKEQSLDNQGVRDLAASFEEAAVDSLIAKIEWYLEANPEIKTVMLAGGVSANIRLKEELKRRMINLGFRGEIIWPEPQYSTDNAAMIGSAAFYHPKSIDLSSISAFPSGAYRLII</sequence>
<keyword evidence="3 8" id="KW-0819">tRNA processing</keyword>
<dbReference type="PATRIC" id="fig|1618344.3.peg.513"/>
<evidence type="ECO:0000256" key="5">
    <source>
        <dbReference type="ARBA" id="ARBA00023004"/>
    </source>
</evidence>
<evidence type="ECO:0000256" key="6">
    <source>
        <dbReference type="ARBA" id="ARBA00023315"/>
    </source>
</evidence>